<comment type="similarity">
    <text evidence="7 8">Belongs to the PINc/VapC protein family.</text>
</comment>
<keyword evidence="6 8" id="KW-0460">Magnesium</keyword>
<dbReference type="EMBL" id="JAAGLQ010000075">
    <property type="protein sequence ID" value="NEA14622.1"/>
    <property type="molecule type" value="Genomic_DNA"/>
</dbReference>
<dbReference type="PANTHER" id="PTHR33653:SF1">
    <property type="entry name" value="RIBONUCLEASE VAPC2"/>
    <property type="match status" value="1"/>
</dbReference>
<dbReference type="SUPFAM" id="SSF88723">
    <property type="entry name" value="PIN domain-like"/>
    <property type="match status" value="1"/>
</dbReference>
<dbReference type="Pfam" id="PF01850">
    <property type="entry name" value="PIN"/>
    <property type="match status" value="1"/>
</dbReference>
<keyword evidence="4 8" id="KW-0479">Metal-binding</keyword>
<dbReference type="GO" id="GO:0016787">
    <property type="term" value="F:hydrolase activity"/>
    <property type="evidence" value="ECO:0007669"/>
    <property type="project" value="UniProtKB-KW"/>
</dbReference>
<reference evidence="10 11" key="1">
    <citation type="submission" date="2020-01" db="EMBL/GenBank/DDBJ databases">
        <title>Insect and environment-associated Actinomycetes.</title>
        <authorList>
            <person name="Currrie C."/>
            <person name="Chevrette M."/>
            <person name="Carlson C."/>
            <person name="Stubbendieck R."/>
            <person name="Wendt-Pienkowski E."/>
        </authorList>
    </citation>
    <scope>NUCLEOTIDE SEQUENCE [LARGE SCALE GENOMIC DNA]</scope>
    <source>
        <strain evidence="10 11">SID11342</strain>
    </source>
</reference>
<dbReference type="InterPro" id="IPR029060">
    <property type="entry name" value="PIN-like_dom_sf"/>
</dbReference>
<sequence length="140" mass="15297">MSAVAYLADTSAAARLLISDKFDEQWGPALGSGLIALCDLTELEILCSARSGADRLAKQERLHQVFNWAPVPEGAFRRAREVQEVLTEHGEHRSAGPVDLIVAAVAELSGLTLLHYDADFETVARRTELRTRWLAEPGTA</sequence>
<evidence type="ECO:0000256" key="7">
    <source>
        <dbReference type="ARBA" id="ARBA00038093"/>
    </source>
</evidence>
<keyword evidence="2 8" id="KW-1277">Toxin-antitoxin system</keyword>
<dbReference type="GO" id="GO:0000287">
    <property type="term" value="F:magnesium ion binding"/>
    <property type="evidence" value="ECO:0007669"/>
    <property type="project" value="UniProtKB-UniRule"/>
</dbReference>
<name>A0A6N9TWH7_STRHA</name>
<feature type="binding site" evidence="8">
    <location>
        <position position="99"/>
    </location>
    <ligand>
        <name>Mg(2+)</name>
        <dbReference type="ChEBI" id="CHEBI:18420"/>
    </ligand>
</feature>
<feature type="domain" description="PIN" evidence="9">
    <location>
        <begin position="6"/>
        <end position="125"/>
    </location>
</feature>
<keyword evidence="3 8" id="KW-0540">Nuclease</keyword>
<evidence type="ECO:0000256" key="6">
    <source>
        <dbReference type="ARBA" id="ARBA00022842"/>
    </source>
</evidence>
<feature type="binding site" evidence="8">
    <location>
        <position position="9"/>
    </location>
    <ligand>
        <name>Mg(2+)</name>
        <dbReference type="ChEBI" id="CHEBI:18420"/>
    </ligand>
</feature>
<comment type="caution">
    <text evidence="10">The sequence shown here is derived from an EMBL/GenBank/DDBJ whole genome shotgun (WGS) entry which is preliminary data.</text>
</comment>
<comment type="function">
    <text evidence="8">Toxic component of a toxin-antitoxin (TA) system. An RNase.</text>
</comment>
<dbReference type="RefSeq" id="WP_164342399.1">
    <property type="nucleotide sequence ID" value="NZ_JAAGLQ010000075.1"/>
</dbReference>
<dbReference type="GO" id="GO:0004540">
    <property type="term" value="F:RNA nuclease activity"/>
    <property type="evidence" value="ECO:0007669"/>
    <property type="project" value="InterPro"/>
</dbReference>
<dbReference type="GO" id="GO:0090729">
    <property type="term" value="F:toxin activity"/>
    <property type="evidence" value="ECO:0007669"/>
    <property type="project" value="UniProtKB-KW"/>
</dbReference>
<accession>A0A6N9TWH7</accession>
<evidence type="ECO:0000313" key="11">
    <source>
        <dbReference type="Proteomes" id="UP000471293"/>
    </source>
</evidence>
<evidence type="ECO:0000256" key="1">
    <source>
        <dbReference type="ARBA" id="ARBA00001946"/>
    </source>
</evidence>
<dbReference type="InterPro" id="IPR022907">
    <property type="entry name" value="VapC_family"/>
</dbReference>
<comment type="cofactor">
    <cofactor evidence="1 8">
        <name>Mg(2+)</name>
        <dbReference type="ChEBI" id="CHEBI:18420"/>
    </cofactor>
</comment>
<dbReference type="InterPro" id="IPR050556">
    <property type="entry name" value="Type_II_TA_system_RNase"/>
</dbReference>
<dbReference type="PANTHER" id="PTHR33653">
    <property type="entry name" value="RIBONUCLEASE VAPC2"/>
    <property type="match status" value="1"/>
</dbReference>
<dbReference type="Proteomes" id="UP000471293">
    <property type="component" value="Unassembled WGS sequence"/>
</dbReference>
<dbReference type="AlphaFoldDB" id="A0A6N9TWH7"/>
<dbReference type="Gene3D" id="3.40.50.1010">
    <property type="entry name" value="5'-nuclease"/>
    <property type="match status" value="1"/>
</dbReference>
<evidence type="ECO:0000256" key="8">
    <source>
        <dbReference type="HAMAP-Rule" id="MF_00265"/>
    </source>
</evidence>
<organism evidence="10 11">
    <name type="scientific">Streptomyces halstedii</name>
    <dbReference type="NCBI Taxonomy" id="1944"/>
    <lineage>
        <taxon>Bacteria</taxon>
        <taxon>Bacillati</taxon>
        <taxon>Actinomycetota</taxon>
        <taxon>Actinomycetes</taxon>
        <taxon>Kitasatosporales</taxon>
        <taxon>Streptomycetaceae</taxon>
        <taxon>Streptomyces</taxon>
    </lineage>
</organism>
<dbReference type="EC" id="3.1.-.-" evidence="8"/>
<gene>
    <name evidence="8" type="primary">vapC</name>
    <name evidence="10" type="ORF">G3I29_03525</name>
</gene>
<protein>
    <recommendedName>
        <fullName evidence="8">Ribonuclease VapC</fullName>
        <shortName evidence="8">RNase VapC</shortName>
        <ecNumber evidence="8">3.1.-.-</ecNumber>
    </recommendedName>
    <alternativeName>
        <fullName evidence="8">Toxin VapC</fullName>
    </alternativeName>
</protein>
<evidence type="ECO:0000313" key="10">
    <source>
        <dbReference type="EMBL" id="NEA14622.1"/>
    </source>
</evidence>
<keyword evidence="8" id="KW-0800">Toxin</keyword>
<dbReference type="HAMAP" id="MF_00265">
    <property type="entry name" value="VapC_Nob1"/>
    <property type="match status" value="1"/>
</dbReference>
<evidence type="ECO:0000256" key="3">
    <source>
        <dbReference type="ARBA" id="ARBA00022722"/>
    </source>
</evidence>
<evidence type="ECO:0000256" key="2">
    <source>
        <dbReference type="ARBA" id="ARBA00022649"/>
    </source>
</evidence>
<keyword evidence="5 8" id="KW-0378">Hydrolase</keyword>
<dbReference type="CDD" id="cd18755">
    <property type="entry name" value="PIN_MtVapC3_VapC21-like"/>
    <property type="match status" value="1"/>
</dbReference>
<evidence type="ECO:0000259" key="9">
    <source>
        <dbReference type="Pfam" id="PF01850"/>
    </source>
</evidence>
<evidence type="ECO:0000256" key="5">
    <source>
        <dbReference type="ARBA" id="ARBA00022801"/>
    </source>
</evidence>
<proteinExistence type="inferred from homology"/>
<dbReference type="InterPro" id="IPR002716">
    <property type="entry name" value="PIN_dom"/>
</dbReference>
<evidence type="ECO:0000256" key="4">
    <source>
        <dbReference type="ARBA" id="ARBA00022723"/>
    </source>
</evidence>